<dbReference type="InterPro" id="IPR051678">
    <property type="entry name" value="AGP_Transferase"/>
</dbReference>
<keyword evidence="3" id="KW-0808">Transferase</keyword>
<dbReference type="PANTHER" id="PTHR21310:SF57">
    <property type="entry name" value="BLR2944 PROTEIN"/>
    <property type="match status" value="1"/>
</dbReference>
<evidence type="ECO:0000313" key="3">
    <source>
        <dbReference type="EMBL" id="RED15888.1"/>
    </source>
</evidence>
<keyword evidence="3" id="KW-0418">Kinase</keyword>
<gene>
    <name evidence="3" type="ORF">DFR46_0896</name>
</gene>
<organism evidence="3 4">
    <name type="scientific">Parasphingopyxis lamellibrachiae</name>
    <dbReference type="NCBI Taxonomy" id="680125"/>
    <lineage>
        <taxon>Bacteria</taxon>
        <taxon>Pseudomonadati</taxon>
        <taxon>Pseudomonadota</taxon>
        <taxon>Alphaproteobacteria</taxon>
        <taxon>Sphingomonadales</taxon>
        <taxon>Sphingomonadaceae</taxon>
        <taxon>Parasphingopyxis</taxon>
    </lineage>
</organism>
<dbReference type="PANTHER" id="PTHR21310">
    <property type="entry name" value="AMINOGLYCOSIDE PHOSPHOTRANSFERASE-RELATED-RELATED"/>
    <property type="match status" value="1"/>
</dbReference>
<sequence length="450" mass="50066">MFGESGEIAHLRRLTGGANMESWAFDYGDRRLVLRRTPGNGERNEDLSRITMESEARLIALACEQGVSAPPVMGILKPEDDLGQGYVMERIAGETLPHKILDNPDFAKAEQQLAGQCAGELAKIHAIPLDRLPADMPRDEAKTLLAGLAERYREYGAHVPVFDYALRWLEDHLPEPAQPCLLHGDFRMGNLMIDGDGIAAILDWELAHIGDPAQDLAYLCTPSWRFTRHDKPVGGFAGIDEFLNAYEAASGAAVERTRFDFWLVYSTLWWGVCCLGMTSIWRTGQDRTLERAVIGRRVSEVEVDLLLLFDPMLDESADRKIDWALPAAPSHKGQTHSAELLEALIGWDSDDVIPHARSRDLFQARVAKNAMGMLQREAVLGPVFDSRQRERLKALGLTADELRMRLAEGTLSPADPALLAHLRLTALERLSVDQPRYPGLAAALKQWTMS</sequence>
<dbReference type="Proteomes" id="UP000256310">
    <property type="component" value="Unassembled WGS sequence"/>
</dbReference>
<dbReference type="Pfam" id="PF19802">
    <property type="entry name" value="DUF6285"/>
    <property type="match status" value="1"/>
</dbReference>
<dbReference type="InterPro" id="IPR011009">
    <property type="entry name" value="Kinase-like_dom_sf"/>
</dbReference>
<dbReference type="Gene3D" id="3.90.1200.10">
    <property type="match status" value="1"/>
</dbReference>
<dbReference type="InterPro" id="IPR041726">
    <property type="entry name" value="ACAD10_11_N"/>
</dbReference>
<comment type="caution">
    <text evidence="3">The sequence shown here is derived from an EMBL/GenBank/DDBJ whole genome shotgun (WGS) entry which is preliminary data.</text>
</comment>
<accession>A0A3D9FDZ4</accession>
<dbReference type="AlphaFoldDB" id="A0A3D9FDZ4"/>
<evidence type="ECO:0000259" key="1">
    <source>
        <dbReference type="Pfam" id="PF01636"/>
    </source>
</evidence>
<dbReference type="EMBL" id="QRDP01000004">
    <property type="protein sequence ID" value="RED15888.1"/>
    <property type="molecule type" value="Genomic_DNA"/>
</dbReference>
<evidence type="ECO:0000259" key="2">
    <source>
        <dbReference type="Pfam" id="PF19802"/>
    </source>
</evidence>
<dbReference type="InterPro" id="IPR046252">
    <property type="entry name" value="DUF6285"/>
</dbReference>
<name>A0A3D9FDZ4_9SPHN</name>
<reference evidence="3 4" key="1">
    <citation type="submission" date="2018-07" db="EMBL/GenBank/DDBJ databases">
        <title>Genomic Encyclopedia of Type Strains, Phase IV (KMG-IV): sequencing the most valuable type-strain genomes for metagenomic binning, comparative biology and taxonomic classification.</title>
        <authorList>
            <person name="Goeker M."/>
        </authorList>
    </citation>
    <scope>NUCLEOTIDE SEQUENCE [LARGE SCALE GENOMIC DNA]</scope>
    <source>
        <strain evidence="3 4">DSM 26725</strain>
    </source>
</reference>
<keyword evidence="4" id="KW-1185">Reference proteome</keyword>
<feature type="domain" description="DUF6285" evidence="2">
    <location>
        <begin position="354"/>
        <end position="437"/>
    </location>
</feature>
<dbReference type="RefSeq" id="WP_162843391.1">
    <property type="nucleotide sequence ID" value="NZ_QRDP01000004.1"/>
</dbReference>
<dbReference type="CDD" id="cd05154">
    <property type="entry name" value="ACAD10_11_N-like"/>
    <property type="match status" value="1"/>
</dbReference>
<proteinExistence type="predicted"/>
<protein>
    <submittedName>
        <fullName evidence="3">Aminoglycoside phosphotransferase (APT) family kinase protein</fullName>
    </submittedName>
</protein>
<dbReference type="SUPFAM" id="SSF56112">
    <property type="entry name" value="Protein kinase-like (PK-like)"/>
    <property type="match status" value="1"/>
</dbReference>
<dbReference type="Gene3D" id="3.30.200.20">
    <property type="entry name" value="Phosphorylase Kinase, domain 1"/>
    <property type="match status" value="1"/>
</dbReference>
<dbReference type="GO" id="GO:0016301">
    <property type="term" value="F:kinase activity"/>
    <property type="evidence" value="ECO:0007669"/>
    <property type="project" value="UniProtKB-KW"/>
</dbReference>
<dbReference type="Pfam" id="PF01636">
    <property type="entry name" value="APH"/>
    <property type="match status" value="1"/>
</dbReference>
<feature type="domain" description="Aminoglycoside phosphotransferase" evidence="1">
    <location>
        <begin position="11"/>
        <end position="241"/>
    </location>
</feature>
<dbReference type="InterPro" id="IPR002575">
    <property type="entry name" value="Aminoglycoside_PTrfase"/>
</dbReference>
<evidence type="ECO:0000313" key="4">
    <source>
        <dbReference type="Proteomes" id="UP000256310"/>
    </source>
</evidence>